<reference evidence="3 4" key="1">
    <citation type="submission" date="2018-01" db="EMBL/GenBank/DDBJ databases">
        <title>Genome sequence of Iodobacter sp. strain PCH194 isolated from Indian Trans-Himalaya.</title>
        <authorList>
            <person name="Kumar V."/>
            <person name="Thakur V."/>
            <person name="Kumar S."/>
            <person name="Singh D."/>
        </authorList>
    </citation>
    <scope>NUCLEOTIDE SEQUENCE [LARGE SCALE GENOMIC DNA]</scope>
    <source>
        <strain evidence="3 4">PCH194</strain>
    </source>
</reference>
<dbReference type="RefSeq" id="WP_130107708.1">
    <property type="nucleotide sequence ID" value="NZ_CP025781.1"/>
</dbReference>
<accession>A0A7G3GE53</accession>
<evidence type="ECO:0000256" key="2">
    <source>
        <dbReference type="SAM" id="SignalP"/>
    </source>
</evidence>
<dbReference type="KEGG" id="ifl:C1H71_17790"/>
<keyword evidence="4" id="KW-1185">Reference proteome</keyword>
<feature type="signal peptide" evidence="2">
    <location>
        <begin position="1"/>
        <end position="28"/>
    </location>
</feature>
<evidence type="ECO:0000313" key="3">
    <source>
        <dbReference type="EMBL" id="QBC45203.1"/>
    </source>
</evidence>
<protein>
    <recommendedName>
        <fullName evidence="5">DUF4168 domain-containing protein</fullName>
    </recommendedName>
</protein>
<feature type="region of interest" description="Disordered" evidence="1">
    <location>
        <begin position="81"/>
        <end position="104"/>
    </location>
</feature>
<dbReference type="Proteomes" id="UP000515917">
    <property type="component" value="Chromosome"/>
</dbReference>
<evidence type="ECO:0000313" key="4">
    <source>
        <dbReference type="Proteomes" id="UP000515917"/>
    </source>
</evidence>
<organism evidence="3 4">
    <name type="scientific">Iodobacter fluviatilis</name>
    <dbReference type="NCBI Taxonomy" id="537"/>
    <lineage>
        <taxon>Bacteria</taxon>
        <taxon>Pseudomonadati</taxon>
        <taxon>Pseudomonadota</taxon>
        <taxon>Betaproteobacteria</taxon>
        <taxon>Neisseriales</taxon>
        <taxon>Chitinibacteraceae</taxon>
        <taxon>Iodobacter</taxon>
    </lineage>
</organism>
<feature type="chain" id="PRO_5028986139" description="DUF4168 domain-containing protein" evidence="2">
    <location>
        <begin position="29"/>
        <end position="178"/>
    </location>
</feature>
<gene>
    <name evidence="3" type="ORF">C1H71_17790</name>
</gene>
<keyword evidence="2" id="KW-0732">Signal</keyword>
<sequence>MKRLFIALTLVAALAWLLWPQASPPPQAQQAARAAAAPIQSTAASDWLKRFYPEAGNTPQAAPPAYITAIESMADARINGEQRTPPIVRSNNAEAATPAELADHPAYKQYEARQNLRELAAFSAAVPEKIRQLREDISRGRAAGIAAELIAVQERKVQQLEEMRSQLISEHPEISAKP</sequence>
<dbReference type="EMBL" id="CP025781">
    <property type="protein sequence ID" value="QBC45203.1"/>
    <property type="molecule type" value="Genomic_DNA"/>
</dbReference>
<proteinExistence type="predicted"/>
<evidence type="ECO:0000256" key="1">
    <source>
        <dbReference type="SAM" id="MobiDB-lite"/>
    </source>
</evidence>
<dbReference type="AlphaFoldDB" id="A0A7G3GE53"/>
<evidence type="ECO:0008006" key="5">
    <source>
        <dbReference type="Google" id="ProtNLM"/>
    </source>
</evidence>
<name>A0A7G3GE53_9NEIS</name>